<comment type="subcellular location">
    <subcellularLocation>
        <location evidence="3 19">Cytoplasm</location>
    </subcellularLocation>
</comment>
<dbReference type="GO" id="GO:0008360">
    <property type="term" value="P:regulation of cell shape"/>
    <property type="evidence" value="ECO:0007669"/>
    <property type="project" value="UniProtKB-KW"/>
</dbReference>
<dbReference type="SUPFAM" id="SSF56176">
    <property type="entry name" value="FAD-binding/transporter-associated domain-like"/>
    <property type="match status" value="1"/>
</dbReference>
<evidence type="ECO:0000256" key="15">
    <source>
        <dbReference type="ARBA" id="ARBA00023306"/>
    </source>
</evidence>
<keyword evidence="12 19" id="KW-0133">Cell shape</keyword>
<organism evidence="21 22">
    <name type="scientific">Porphyromonas endodontalis (strain ATCC 35406 / DSM 24491 / JCM 8526 / CCUG 16442 / BCRC 14492 / NCTC 13058 / HG 370)</name>
    <name type="common">Bacteroides endodontalis</name>
    <dbReference type="NCBI Taxonomy" id="553175"/>
    <lineage>
        <taxon>Bacteria</taxon>
        <taxon>Pseudomonadati</taxon>
        <taxon>Bacteroidota</taxon>
        <taxon>Bacteroidia</taxon>
        <taxon>Bacteroidales</taxon>
        <taxon>Porphyromonadaceae</taxon>
        <taxon>Porphyromonas</taxon>
    </lineage>
</organism>
<evidence type="ECO:0000256" key="6">
    <source>
        <dbReference type="ARBA" id="ARBA00015188"/>
    </source>
</evidence>
<dbReference type="GeneID" id="93365869"/>
<keyword evidence="16 19" id="KW-0961">Cell wall biogenesis/degradation</keyword>
<evidence type="ECO:0000256" key="1">
    <source>
        <dbReference type="ARBA" id="ARBA00001974"/>
    </source>
</evidence>
<keyword evidence="14 19" id="KW-0560">Oxidoreductase</keyword>
<dbReference type="EMBL" id="ACNN01000028">
    <property type="protein sequence ID" value="EEN82281.1"/>
    <property type="molecule type" value="Genomic_DNA"/>
</dbReference>
<dbReference type="GO" id="GO:0051301">
    <property type="term" value="P:cell division"/>
    <property type="evidence" value="ECO:0007669"/>
    <property type="project" value="UniProtKB-KW"/>
</dbReference>
<keyword evidence="15 19" id="KW-0131">Cell cycle</keyword>
<dbReference type="Gene3D" id="3.30.43.10">
    <property type="entry name" value="Uridine Diphospho-n-acetylenolpyruvylglucosamine Reductase, domain 2"/>
    <property type="match status" value="1"/>
</dbReference>
<dbReference type="InterPro" id="IPR016167">
    <property type="entry name" value="FAD-bd_PCMH_sub1"/>
</dbReference>
<comment type="function">
    <text evidence="2 19">Cell wall formation.</text>
</comment>
<dbReference type="Gene3D" id="3.90.78.10">
    <property type="entry name" value="UDP-N-acetylenolpyruvoylglucosamine reductase, C-terminal domain"/>
    <property type="match status" value="1"/>
</dbReference>
<accession>C3JBZ8</accession>
<feature type="active site" evidence="19">
    <location>
        <position position="168"/>
    </location>
</feature>
<dbReference type="HAMAP" id="MF_00037">
    <property type="entry name" value="MurB"/>
    <property type="match status" value="1"/>
</dbReference>
<comment type="caution">
    <text evidence="21">The sequence shown here is derived from an EMBL/GenBank/DDBJ whole genome shotgun (WGS) entry which is preliminary data.</text>
</comment>
<keyword evidence="7 19" id="KW-0963">Cytoplasm</keyword>
<evidence type="ECO:0000256" key="11">
    <source>
        <dbReference type="ARBA" id="ARBA00022857"/>
    </source>
</evidence>
<evidence type="ECO:0000256" key="3">
    <source>
        <dbReference type="ARBA" id="ARBA00004496"/>
    </source>
</evidence>
<name>C3JBZ8_POREA</name>
<evidence type="ECO:0000256" key="19">
    <source>
        <dbReference type="HAMAP-Rule" id="MF_00037"/>
    </source>
</evidence>
<evidence type="ECO:0000256" key="7">
    <source>
        <dbReference type="ARBA" id="ARBA00022490"/>
    </source>
</evidence>
<dbReference type="Proteomes" id="UP000004295">
    <property type="component" value="Unassembled WGS sequence"/>
</dbReference>
<dbReference type="UniPathway" id="UPA00219"/>
<gene>
    <name evidence="19 21" type="primary">murB</name>
    <name evidence="21" type="ORF">POREN0001_0136</name>
</gene>
<dbReference type="STRING" id="553175.POREN0001_0136"/>
<feature type="active site" description="Proton donor" evidence="19">
    <location>
        <position position="239"/>
    </location>
</feature>
<feature type="domain" description="FAD-binding PCMH-type" evidence="20">
    <location>
        <begin position="17"/>
        <end position="192"/>
    </location>
</feature>
<sequence>MEIKEKFPLVSHNTFGIEATADWWVSYHSLDDLDRLARDEYFTSLPYLAIGEGSNLLFLNDYQGAILYSEIRDKEVLPSPKGEDQDTVLLRIGSGIIWDEFVAWSLEQGYYGAENLSWIPGSVGAAAVQNIGAYGSEVAQLIYQVETFDLKTRSKRVFFPKECLYDYRYSYFKEKEAERYIITHVVFALSRKANVNLSYKALHDYLPSGNITPRDVRRAVIEIRQAKLPDPKVLPNAGSFFMNPIVSSEVYQELQEKYPDMPHYPASQGVKLSAAWLLDNAGLKGYRVGNVGTYERQPLILVNRGGAKGTDVAQFASLLVEKVEAAFGVTLHPEVRYIGAPTRS</sequence>
<dbReference type="InterPro" id="IPR011601">
    <property type="entry name" value="MurB_C"/>
</dbReference>
<comment type="cofactor">
    <cofactor evidence="1 19">
        <name>FAD</name>
        <dbReference type="ChEBI" id="CHEBI:57692"/>
    </cofactor>
</comment>
<keyword evidence="8 19" id="KW-0132">Cell division</keyword>
<dbReference type="PANTHER" id="PTHR21071:SF4">
    <property type="entry name" value="UDP-N-ACETYLENOLPYRUVOYLGLUCOSAMINE REDUCTASE"/>
    <property type="match status" value="1"/>
</dbReference>
<evidence type="ECO:0000256" key="10">
    <source>
        <dbReference type="ARBA" id="ARBA00022827"/>
    </source>
</evidence>
<evidence type="ECO:0000256" key="17">
    <source>
        <dbReference type="ARBA" id="ARBA00031026"/>
    </source>
</evidence>
<keyword evidence="9 19" id="KW-0285">Flavoprotein</keyword>
<dbReference type="InterPro" id="IPR036635">
    <property type="entry name" value="MurB_C_sf"/>
</dbReference>
<dbReference type="GO" id="GO:0005829">
    <property type="term" value="C:cytosol"/>
    <property type="evidence" value="ECO:0007669"/>
    <property type="project" value="TreeGrafter"/>
</dbReference>
<dbReference type="EC" id="1.3.1.98" evidence="5 19"/>
<evidence type="ECO:0000256" key="4">
    <source>
        <dbReference type="ARBA" id="ARBA00004752"/>
    </source>
</evidence>
<dbReference type="InterPro" id="IPR036318">
    <property type="entry name" value="FAD-bd_PCMH-like_sf"/>
</dbReference>
<comment type="similarity">
    <text evidence="19">Belongs to the MurB family.</text>
</comment>
<dbReference type="GO" id="GO:0008762">
    <property type="term" value="F:UDP-N-acetylmuramate dehydrogenase activity"/>
    <property type="evidence" value="ECO:0007669"/>
    <property type="project" value="UniProtKB-UniRule"/>
</dbReference>
<dbReference type="eggNOG" id="COG0812">
    <property type="taxonomic scope" value="Bacteria"/>
</dbReference>
<evidence type="ECO:0000256" key="18">
    <source>
        <dbReference type="ARBA" id="ARBA00048914"/>
    </source>
</evidence>
<keyword evidence="13 19" id="KW-0573">Peptidoglycan synthesis</keyword>
<dbReference type="Pfam" id="PF01565">
    <property type="entry name" value="FAD_binding_4"/>
    <property type="match status" value="1"/>
</dbReference>
<evidence type="ECO:0000256" key="9">
    <source>
        <dbReference type="ARBA" id="ARBA00022630"/>
    </source>
</evidence>
<dbReference type="PANTHER" id="PTHR21071">
    <property type="entry name" value="UDP-N-ACETYLENOLPYRUVOYLGLUCOSAMINE REDUCTASE"/>
    <property type="match status" value="1"/>
</dbReference>
<evidence type="ECO:0000256" key="5">
    <source>
        <dbReference type="ARBA" id="ARBA00012518"/>
    </source>
</evidence>
<comment type="catalytic activity">
    <reaction evidence="18 19">
        <text>UDP-N-acetyl-alpha-D-muramate + NADP(+) = UDP-N-acetyl-3-O-(1-carboxyvinyl)-alpha-D-glucosamine + NADPH + H(+)</text>
        <dbReference type="Rhea" id="RHEA:12248"/>
        <dbReference type="ChEBI" id="CHEBI:15378"/>
        <dbReference type="ChEBI" id="CHEBI:57783"/>
        <dbReference type="ChEBI" id="CHEBI:58349"/>
        <dbReference type="ChEBI" id="CHEBI:68483"/>
        <dbReference type="ChEBI" id="CHEBI:70757"/>
        <dbReference type="EC" id="1.3.1.98"/>
    </reaction>
</comment>
<reference evidence="21 22" key="1">
    <citation type="submission" date="2009-04" db="EMBL/GenBank/DDBJ databases">
        <authorList>
            <person name="Sebastian Y."/>
            <person name="Madupu R."/>
            <person name="Durkin A.S."/>
            <person name="Torralba M."/>
            <person name="Methe B."/>
            <person name="Sutton G.G."/>
            <person name="Strausberg R.L."/>
            <person name="Nelson K.E."/>
        </authorList>
    </citation>
    <scope>NUCLEOTIDE SEQUENCE [LARGE SCALE GENOMIC DNA]</scope>
    <source>
        <strain evidence="22">ATCC 35406 / BCRC 14492 / JCM 8526 / NCTC 13058 / HG 370</strain>
    </source>
</reference>
<proteinExistence type="inferred from homology"/>
<dbReference type="InterPro" id="IPR006094">
    <property type="entry name" value="Oxid_FAD_bind_N"/>
</dbReference>
<evidence type="ECO:0000256" key="2">
    <source>
        <dbReference type="ARBA" id="ARBA00003921"/>
    </source>
</evidence>
<evidence type="ECO:0000313" key="22">
    <source>
        <dbReference type="Proteomes" id="UP000004295"/>
    </source>
</evidence>
<dbReference type="AlphaFoldDB" id="C3JBZ8"/>
<protein>
    <recommendedName>
        <fullName evidence="6 19">UDP-N-acetylenolpyruvoylglucosamine reductase</fullName>
        <ecNumber evidence="5 19">1.3.1.98</ecNumber>
    </recommendedName>
    <alternativeName>
        <fullName evidence="17 19">UDP-N-acetylmuramate dehydrogenase</fullName>
    </alternativeName>
</protein>
<keyword evidence="10 19" id="KW-0274">FAD</keyword>
<feature type="active site" evidence="19">
    <location>
        <position position="334"/>
    </location>
</feature>
<dbReference type="PROSITE" id="PS51387">
    <property type="entry name" value="FAD_PCMH"/>
    <property type="match status" value="1"/>
</dbReference>
<dbReference type="InterPro" id="IPR016169">
    <property type="entry name" value="FAD-bd_PCMH_sub2"/>
</dbReference>
<evidence type="ECO:0000313" key="21">
    <source>
        <dbReference type="EMBL" id="EEN82281.1"/>
    </source>
</evidence>
<dbReference type="RefSeq" id="WP_004334411.1">
    <property type="nucleotide sequence ID" value="NZ_ACNN01000028.1"/>
</dbReference>
<evidence type="ECO:0000256" key="13">
    <source>
        <dbReference type="ARBA" id="ARBA00022984"/>
    </source>
</evidence>
<dbReference type="NCBIfam" id="NF000755">
    <property type="entry name" value="PRK00046.1"/>
    <property type="match status" value="1"/>
</dbReference>
<dbReference type="SUPFAM" id="SSF56194">
    <property type="entry name" value="Uridine diphospho-N-Acetylenolpyruvylglucosamine reductase, MurB, C-terminal domain"/>
    <property type="match status" value="1"/>
</dbReference>
<dbReference type="GO" id="GO:0009252">
    <property type="term" value="P:peptidoglycan biosynthetic process"/>
    <property type="evidence" value="ECO:0007669"/>
    <property type="project" value="UniProtKB-UniRule"/>
</dbReference>
<evidence type="ECO:0000256" key="16">
    <source>
        <dbReference type="ARBA" id="ARBA00023316"/>
    </source>
</evidence>
<dbReference type="GO" id="GO:0071555">
    <property type="term" value="P:cell wall organization"/>
    <property type="evidence" value="ECO:0007669"/>
    <property type="project" value="UniProtKB-KW"/>
</dbReference>
<dbReference type="InterPro" id="IPR003170">
    <property type="entry name" value="MurB"/>
</dbReference>
<dbReference type="GO" id="GO:0071949">
    <property type="term" value="F:FAD binding"/>
    <property type="evidence" value="ECO:0007669"/>
    <property type="project" value="InterPro"/>
</dbReference>
<dbReference type="NCBIfam" id="TIGR00179">
    <property type="entry name" value="murB"/>
    <property type="match status" value="1"/>
</dbReference>
<evidence type="ECO:0000256" key="14">
    <source>
        <dbReference type="ARBA" id="ARBA00023002"/>
    </source>
</evidence>
<evidence type="ECO:0000259" key="20">
    <source>
        <dbReference type="PROSITE" id="PS51387"/>
    </source>
</evidence>
<comment type="pathway">
    <text evidence="4 19">Cell wall biogenesis; peptidoglycan biosynthesis.</text>
</comment>
<dbReference type="Pfam" id="PF02873">
    <property type="entry name" value="MurB_C"/>
    <property type="match status" value="1"/>
</dbReference>
<keyword evidence="11 19" id="KW-0521">NADP</keyword>
<dbReference type="InterPro" id="IPR016166">
    <property type="entry name" value="FAD-bd_PCMH"/>
</dbReference>
<evidence type="ECO:0000256" key="12">
    <source>
        <dbReference type="ARBA" id="ARBA00022960"/>
    </source>
</evidence>
<keyword evidence="22" id="KW-1185">Reference proteome</keyword>
<evidence type="ECO:0000256" key="8">
    <source>
        <dbReference type="ARBA" id="ARBA00022618"/>
    </source>
</evidence>
<dbReference type="Gene3D" id="3.30.465.10">
    <property type="match status" value="1"/>
</dbReference>